<gene>
    <name evidence="3" type="ORF">FRZ67_07600</name>
</gene>
<reference evidence="3 4" key="1">
    <citation type="journal article" date="2016" name="Int. J. Syst. Evol. Microbiol.">
        <title>Panacibacter ginsenosidivorans gen. nov., sp. nov., with ginsenoside converting activity isolated from soil of a ginseng field.</title>
        <authorList>
            <person name="Siddiqi M.Z."/>
            <person name="Muhammad Shafi S."/>
            <person name="Choi K.D."/>
            <person name="Im W.T."/>
        </authorList>
    </citation>
    <scope>NUCLEOTIDE SEQUENCE [LARGE SCALE GENOMIC DNA]</scope>
    <source>
        <strain evidence="3 4">Gsoil1550</strain>
    </source>
</reference>
<dbReference type="Pfam" id="PF08327">
    <property type="entry name" value="AHSA1"/>
    <property type="match status" value="1"/>
</dbReference>
<dbReference type="CDD" id="cd08894">
    <property type="entry name" value="SRPBCC_CalC_Aha1-like_1"/>
    <property type="match status" value="1"/>
</dbReference>
<evidence type="ECO:0000256" key="1">
    <source>
        <dbReference type="ARBA" id="ARBA00006817"/>
    </source>
</evidence>
<protein>
    <submittedName>
        <fullName evidence="3">Polyketide cyclase</fullName>
    </submittedName>
</protein>
<proteinExistence type="inferred from homology"/>
<dbReference type="PANTHER" id="PTHR36929">
    <property type="entry name" value="ATTACHMENT SUBUNIT, PUTATIVE-RELATED"/>
    <property type="match status" value="1"/>
</dbReference>
<sequence length="154" mass="17842">MENKKAIDSNISDRELLLSRVLNAPVKLVWDVWTDPEHIKNWWGPNGFTNTIHKMEVNEGGEWNLTMHGPDGTDYKNKSVFKEIVKHKKIVYEHISAPKFLATITFAEQGNKTLLTWHMLFNTVEEFEQVVKVFKADQGLKQNIDKLESYLAKS</sequence>
<accession>A0A5B8V8C8</accession>
<evidence type="ECO:0000313" key="4">
    <source>
        <dbReference type="Proteomes" id="UP000321533"/>
    </source>
</evidence>
<name>A0A5B8V8C8_9BACT</name>
<evidence type="ECO:0000313" key="3">
    <source>
        <dbReference type="EMBL" id="QEC67163.1"/>
    </source>
</evidence>
<organism evidence="3 4">
    <name type="scientific">Panacibacter ginsenosidivorans</name>
    <dbReference type="NCBI Taxonomy" id="1813871"/>
    <lineage>
        <taxon>Bacteria</taxon>
        <taxon>Pseudomonadati</taxon>
        <taxon>Bacteroidota</taxon>
        <taxon>Chitinophagia</taxon>
        <taxon>Chitinophagales</taxon>
        <taxon>Chitinophagaceae</taxon>
        <taxon>Panacibacter</taxon>
    </lineage>
</organism>
<dbReference type="OrthoDB" id="384974at2"/>
<dbReference type="AlphaFoldDB" id="A0A5B8V8C8"/>
<keyword evidence="4" id="KW-1185">Reference proteome</keyword>
<comment type="similarity">
    <text evidence="1">Belongs to the AHA1 family.</text>
</comment>
<dbReference type="EMBL" id="CP042435">
    <property type="protein sequence ID" value="QEC67163.1"/>
    <property type="molecule type" value="Genomic_DNA"/>
</dbReference>
<evidence type="ECO:0000259" key="2">
    <source>
        <dbReference type="Pfam" id="PF08327"/>
    </source>
</evidence>
<dbReference type="RefSeq" id="WP_147188971.1">
    <property type="nucleotide sequence ID" value="NZ_CP042435.1"/>
</dbReference>
<dbReference type="InterPro" id="IPR023393">
    <property type="entry name" value="START-like_dom_sf"/>
</dbReference>
<dbReference type="PANTHER" id="PTHR36929:SF5">
    <property type="entry name" value="BLR6751 PROTEIN"/>
    <property type="match status" value="1"/>
</dbReference>
<dbReference type="Gene3D" id="3.30.530.20">
    <property type="match status" value="1"/>
</dbReference>
<dbReference type="InterPro" id="IPR013538">
    <property type="entry name" value="ASHA1/2-like_C"/>
</dbReference>
<feature type="domain" description="Activator of Hsp90 ATPase homologue 1/2-like C-terminal" evidence="2">
    <location>
        <begin position="23"/>
        <end position="151"/>
    </location>
</feature>
<dbReference type="Proteomes" id="UP000321533">
    <property type="component" value="Chromosome"/>
</dbReference>
<dbReference type="KEGG" id="pgin:FRZ67_07600"/>
<dbReference type="SUPFAM" id="SSF55961">
    <property type="entry name" value="Bet v1-like"/>
    <property type="match status" value="1"/>
</dbReference>